<feature type="domain" description="Reverse transcriptase zinc-binding" evidence="1">
    <location>
        <begin position="106"/>
        <end position="188"/>
    </location>
</feature>
<evidence type="ECO:0000259" key="1">
    <source>
        <dbReference type="Pfam" id="PF13966"/>
    </source>
</evidence>
<sequence>MNIKDQLLRGGHFKVGNGQATRFWKDKWVTSRPLSEQFPNLFNIVRNKSALVAYVFSDTNLNLSFRRTIMGNKLVEWHNMLNLLSEVTLSLSRDKFVWDGQRNGIFSVQSMYHLLMNIPNNERNKKLWKLKLPLKIKVFLWNLCRGAILTKDNLAKRRWNGSLTCSFCNRNESIHHLFFDCYMAKSIWRVIYFALKLEMPVSINHIIGSWGTNRGPGYKKVLLSRIAALFWAIWLSRNEVAFNQKPIPSIVQVIFRCTHWLRFWRLLQKEESQQQILIASQVLEVVAMEVFANHGWRSNSRIEAQCACTSNR</sequence>
<dbReference type="Gramene" id="Zm00001eb190670_T001">
    <property type="protein sequence ID" value="Zm00001eb190670_P001"/>
    <property type="gene ID" value="Zm00001eb190670"/>
</dbReference>
<dbReference type="Pfam" id="PF13966">
    <property type="entry name" value="zf-RVT"/>
    <property type="match status" value="1"/>
</dbReference>
<dbReference type="Proteomes" id="UP000007305">
    <property type="component" value="Chromosome 4"/>
</dbReference>
<dbReference type="InterPro" id="IPR026960">
    <property type="entry name" value="RVT-Znf"/>
</dbReference>
<keyword evidence="3" id="KW-1185">Reference proteome</keyword>
<organism evidence="2 3">
    <name type="scientific">Zea mays</name>
    <name type="common">Maize</name>
    <dbReference type="NCBI Taxonomy" id="4577"/>
    <lineage>
        <taxon>Eukaryota</taxon>
        <taxon>Viridiplantae</taxon>
        <taxon>Streptophyta</taxon>
        <taxon>Embryophyta</taxon>
        <taxon>Tracheophyta</taxon>
        <taxon>Spermatophyta</taxon>
        <taxon>Magnoliopsida</taxon>
        <taxon>Liliopsida</taxon>
        <taxon>Poales</taxon>
        <taxon>Poaceae</taxon>
        <taxon>PACMAD clade</taxon>
        <taxon>Panicoideae</taxon>
        <taxon>Andropogonodae</taxon>
        <taxon>Andropogoneae</taxon>
        <taxon>Tripsacinae</taxon>
        <taxon>Zea</taxon>
    </lineage>
</organism>
<name>A0A804NW03_MAIZE</name>
<reference evidence="2" key="2">
    <citation type="submission" date="2019-07" db="EMBL/GenBank/DDBJ databases">
        <authorList>
            <person name="Seetharam A."/>
            <person name="Woodhouse M."/>
            <person name="Cannon E."/>
        </authorList>
    </citation>
    <scope>NUCLEOTIDE SEQUENCE [LARGE SCALE GENOMIC DNA]</scope>
    <source>
        <strain evidence="2">cv. B73</strain>
    </source>
</reference>
<dbReference type="PANTHER" id="PTHR36617:SF14">
    <property type="entry name" value="REVERSE TRANSCRIPTASE ZINC-BINDING DOMAIN-CONTAINING PROTEIN"/>
    <property type="match status" value="1"/>
</dbReference>
<dbReference type="InParanoid" id="A0A804NW03"/>
<protein>
    <recommendedName>
        <fullName evidence="1">Reverse transcriptase zinc-binding domain-containing protein</fullName>
    </recommendedName>
</protein>
<proteinExistence type="predicted"/>
<evidence type="ECO:0000313" key="3">
    <source>
        <dbReference type="Proteomes" id="UP000007305"/>
    </source>
</evidence>
<dbReference type="EnsemblPlants" id="Zm00001eb190670_T001">
    <property type="protein sequence ID" value="Zm00001eb190670_P001"/>
    <property type="gene ID" value="Zm00001eb190670"/>
</dbReference>
<accession>A0A804NW03</accession>
<dbReference type="AlphaFoldDB" id="A0A804NW03"/>
<evidence type="ECO:0000313" key="2">
    <source>
        <dbReference type="EnsemblPlants" id="Zm00001eb190670_P001"/>
    </source>
</evidence>
<reference evidence="3" key="1">
    <citation type="journal article" date="2009" name="Science">
        <title>The B73 maize genome: complexity, diversity, and dynamics.</title>
        <authorList>
            <person name="Schnable P.S."/>
            <person name="Ware D."/>
            <person name="Fulton R.S."/>
            <person name="Stein J.C."/>
            <person name="Wei F."/>
            <person name="Pasternak S."/>
            <person name="Liang C."/>
            <person name="Zhang J."/>
            <person name="Fulton L."/>
            <person name="Graves T.A."/>
            <person name="Minx P."/>
            <person name="Reily A.D."/>
            <person name="Courtney L."/>
            <person name="Kruchowski S.S."/>
            <person name="Tomlinson C."/>
            <person name="Strong C."/>
            <person name="Delehaunty K."/>
            <person name="Fronick C."/>
            <person name="Courtney B."/>
            <person name="Rock S.M."/>
            <person name="Belter E."/>
            <person name="Du F."/>
            <person name="Kim K."/>
            <person name="Abbott R.M."/>
            <person name="Cotton M."/>
            <person name="Levy A."/>
            <person name="Marchetto P."/>
            <person name="Ochoa K."/>
            <person name="Jackson S.M."/>
            <person name="Gillam B."/>
            <person name="Chen W."/>
            <person name="Yan L."/>
            <person name="Higginbotham J."/>
            <person name="Cardenas M."/>
            <person name="Waligorski J."/>
            <person name="Applebaum E."/>
            <person name="Phelps L."/>
            <person name="Falcone J."/>
            <person name="Kanchi K."/>
            <person name="Thane T."/>
            <person name="Scimone A."/>
            <person name="Thane N."/>
            <person name="Henke J."/>
            <person name="Wang T."/>
            <person name="Ruppert J."/>
            <person name="Shah N."/>
            <person name="Rotter K."/>
            <person name="Hodges J."/>
            <person name="Ingenthron E."/>
            <person name="Cordes M."/>
            <person name="Kohlberg S."/>
            <person name="Sgro J."/>
            <person name="Delgado B."/>
            <person name="Mead K."/>
            <person name="Chinwalla A."/>
            <person name="Leonard S."/>
            <person name="Crouse K."/>
            <person name="Collura K."/>
            <person name="Kudrna D."/>
            <person name="Currie J."/>
            <person name="He R."/>
            <person name="Angelova A."/>
            <person name="Rajasekar S."/>
            <person name="Mueller T."/>
            <person name="Lomeli R."/>
            <person name="Scara G."/>
            <person name="Ko A."/>
            <person name="Delaney K."/>
            <person name="Wissotski M."/>
            <person name="Lopez G."/>
            <person name="Campos D."/>
            <person name="Braidotti M."/>
            <person name="Ashley E."/>
            <person name="Golser W."/>
            <person name="Kim H."/>
            <person name="Lee S."/>
            <person name="Lin J."/>
            <person name="Dujmic Z."/>
            <person name="Kim W."/>
            <person name="Talag J."/>
            <person name="Zuccolo A."/>
            <person name="Fan C."/>
            <person name="Sebastian A."/>
            <person name="Kramer M."/>
            <person name="Spiegel L."/>
            <person name="Nascimento L."/>
            <person name="Zutavern T."/>
            <person name="Miller B."/>
            <person name="Ambroise C."/>
            <person name="Muller S."/>
            <person name="Spooner W."/>
            <person name="Narechania A."/>
            <person name="Ren L."/>
            <person name="Wei S."/>
            <person name="Kumari S."/>
            <person name="Faga B."/>
            <person name="Levy M.J."/>
            <person name="McMahan L."/>
            <person name="Van Buren P."/>
            <person name="Vaughn M.W."/>
            <person name="Ying K."/>
            <person name="Yeh C.-T."/>
            <person name="Emrich S.J."/>
            <person name="Jia Y."/>
            <person name="Kalyanaraman A."/>
            <person name="Hsia A.-P."/>
            <person name="Barbazuk W.B."/>
            <person name="Baucom R.S."/>
            <person name="Brutnell T.P."/>
            <person name="Carpita N.C."/>
            <person name="Chaparro C."/>
            <person name="Chia J.-M."/>
            <person name="Deragon J.-M."/>
            <person name="Estill J.C."/>
            <person name="Fu Y."/>
            <person name="Jeddeloh J.A."/>
            <person name="Han Y."/>
            <person name="Lee H."/>
            <person name="Li P."/>
            <person name="Lisch D.R."/>
            <person name="Liu S."/>
            <person name="Liu Z."/>
            <person name="Nagel D.H."/>
            <person name="McCann M.C."/>
            <person name="SanMiguel P."/>
            <person name="Myers A.M."/>
            <person name="Nettleton D."/>
            <person name="Nguyen J."/>
            <person name="Penning B.W."/>
            <person name="Ponnala L."/>
            <person name="Schneider K.L."/>
            <person name="Schwartz D.C."/>
            <person name="Sharma A."/>
            <person name="Soderlund C."/>
            <person name="Springer N.M."/>
            <person name="Sun Q."/>
            <person name="Wang H."/>
            <person name="Waterman M."/>
            <person name="Westerman R."/>
            <person name="Wolfgruber T.K."/>
            <person name="Yang L."/>
            <person name="Yu Y."/>
            <person name="Zhang L."/>
            <person name="Zhou S."/>
            <person name="Zhu Q."/>
            <person name="Bennetzen J.L."/>
            <person name="Dawe R.K."/>
            <person name="Jiang J."/>
            <person name="Jiang N."/>
            <person name="Presting G.G."/>
            <person name="Wessler S.R."/>
            <person name="Aluru S."/>
            <person name="Martienssen R.A."/>
            <person name="Clifton S.W."/>
            <person name="McCombie W.R."/>
            <person name="Wing R.A."/>
            <person name="Wilson R.K."/>
        </authorList>
    </citation>
    <scope>NUCLEOTIDE SEQUENCE [LARGE SCALE GENOMIC DNA]</scope>
    <source>
        <strain evidence="3">cv. B73</strain>
    </source>
</reference>
<dbReference type="PANTHER" id="PTHR36617">
    <property type="entry name" value="PROTEIN, PUTATIVE-RELATED"/>
    <property type="match status" value="1"/>
</dbReference>
<reference evidence="2" key="3">
    <citation type="submission" date="2021-05" db="UniProtKB">
        <authorList>
            <consortium name="EnsemblPlants"/>
        </authorList>
    </citation>
    <scope>IDENTIFICATION</scope>
    <source>
        <strain evidence="2">cv. B73</strain>
    </source>
</reference>